<protein>
    <submittedName>
        <fullName evidence="13">TonB-dependent receptor</fullName>
    </submittedName>
</protein>
<dbReference type="InterPro" id="IPR000531">
    <property type="entry name" value="Beta-barrel_TonB"/>
</dbReference>
<dbReference type="Gene3D" id="2.170.130.10">
    <property type="entry name" value="TonB-dependent receptor, plug domain"/>
    <property type="match status" value="1"/>
</dbReference>
<evidence type="ECO:0000313" key="13">
    <source>
        <dbReference type="EMBL" id="SDS56021.1"/>
    </source>
</evidence>
<dbReference type="SUPFAM" id="SSF49464">
    <property type="entry name" value="Carboxypeptidase regulatory domain-like"/>
    <property type="match status" value="1"/>
</dbReference>
<dbReference type="Gene3D" id="2.40.170.20">
    <property type="entry name" value="TonB-dependent receptor, beta-barrel domain"/>
    <property type="match status" value="1"/>
</dbReference>
<keyword evidence="6 8" id="KW-0472">Membrane</keyword>
<reference evidence="13 14" key="1">
    <citation type="submission" date="2016-10" db="EMBL/GenBank/DDBJ databases">
        <authorList>
            <person name="Varghese N."/>
            <person name="Submissions S."/>
        </authorList>
    </citation>
    <scope>NUCLEOTIDE SEQUENCE [LARGE SCALE GENOMIC DNA]</scope>
    <source>
        <strain evidence="13 14">RHA_55</strain>
    </source>
</reference>
<dbReference type="AlphaFoldDB" id="A0A1H1T787"/>
<evidence type="ECO:0000259" key="11">
    <source>
        <dbReference type="Pfam" id="PF00593"/>
    </source>
</evidence>
<dbReference type="Pfam" id="PF13715">
    <property type="entry name" value="CarbopepD_reg_2"/>
    <property type="match status" value="1"/>
</dbReference>
<keyword evidence="10" id="KW-0732">Signal</keyword>
<evidence type="ECO:0000256" key="9">
    <source>
        <dbReference type="RuleBase" id="RU003357"/>
    </source>
</evidence>
<evidence type="ECO:0000313" key="14">
    <source>
        <dbReference type="Proteomes" id="UP000198963"/>
    </source>
</evidence>
<gene>
    <name evidence="13" type="ORF">SAMN04489797_1872</name>
</gene>
<dbReference type="Proteomes" id="UP000198963">
    <property type="component" value="Chromosome I"/>
</dbReference>
<evidence type="ECO:0000259" key="12">
    <source>
        <dbReference type="Pfam" id="PF07715"/>
    </source>
</evidence>
<dbReference type="InterPro" id="IPR008969">
    <property type="entry name" value="CarboxyPept-like_regulatory"/>
</dbReference>
<dbReference type="InterPro" id="IPR012910">
    <property type="entry name" value="Plug_dom"/>
</dbReference>
<accession>A0A1H1T787</accession>
<keyword evidence="13" id="KW-0675">Receptor</keyword>
<dbReference type="Gene3D" id="2.60.40.1120">
    <property type="entry name" value="Carboxypeptidase-like, regulatory domain"/>
    <property type="match status" value="1"/>
</dbReference>
<evidence type="ECO:0000256" key="3">
    <source>
        <dbReference type="ARBA" id="ARBA00022452"/>
    </source>
</evidence>
<evidence type="ECO:0000256" key="1">
    <source>
        <dbReference type="ARBA" id="ARBA00004571"/>
    </source>
</evidence>
<evidence type="ECO:0000256" key="4">
    <source>
        <dbReference type="ARBA" id="ARBA00022692"/>
    </source>
</evidence>
<evidence type="ECO:0000256" key="2">
    <source>
        <dbReference type="ARBA" id="ARBA00022448"/>
    </source>
</evidence>
<dbReference type="GO" id="GO:0009279">
    <property type="term" value="C:cell outer membrane"/>
    <property type="evidence" value="ECO:0007669"/>
    <property type="project" value="UniProtKB-SubCell"/>
</dbReference>
<dbReference type="Pfam" id="PF07715">
    <property type="entry name" value="Plug"/>
    <property type="match status" value="1"/>
</dbReference>
<feature type="domain" description="TonB-dependent receptor plug" evidence="12">
    <location>
        <begin position="138"/>
        <end position="228"/>
    </location>
</feature>
<evidence type="ECO:0000256" key="10">
    <source>
        <dbReference type="SAM" id="SignalP"/>
    </source>
</evidence>
<feature type="signal peptide" evidence="10">
    <location>
        <begin position="1"/>
        <end position="21"/>
    </location>
</feature>
<keyword evidence="4 8" id="KW-0812">Transmembrane</keyword>
<evidence type="ECO:0000256" key="7">
    <source>
        <dbReference type="ARBA" id="ARBA00023237"/>
    </source>
</evidence>
<sequence>MKHLFTLLVFSLFSLVGFSQTGVVTGKIYDAEFNDLLPFANIVVKNTTIGTTSDFDGNYELELDPGTYVLVYSFVGYQPKEITDVVIEENTEVTINVTLNPSSESLDEVVVSTSIRRNSEAAVLNLQRKSVNLFDGLSIETMKKSGASNVASAVKSVPGVSLQDGKFVYVRGLGDRYTKSILNGMDIPGLDPDRNTVQLDIFPSNLIENIIVYKTLTADLPADFTGGVVDIVTKDFSSREEYNLSVGVGYNPSMHFNSDFITQSNSGTDFLGFDNGLRDDPIALGASIPALADNSPRLTELTRRFEPEMAAQNDTSFMNYNFGFSTSNQIEIGDHKLGYIAAISYNAETTLYDDYTQNFLFKPQSLSETELVPNRLQKGYLSEENVLISGLAGITYKRDFSKYKAVFTKVQNGTAKTGKFEQESFITNAALFYSDNLEYTEKTVNNLLLSGTHAFSAESSNELDWSVSGTNVKVNDKDVRSTLFEYDDGQYIIRPSIGEPRRIWRNLEENNLSSKLNFTKKHQLFNKDAKFKAGLAQVYKERDFDINQYSLRIDGTPAAAFSGNPDNLLISENIWTTDNSGGTYVVSNFEPANTFNAYATTYAAYVSEEFKITDKLKSVLGLRFEKYDSYYTGSNTIGDINYNDERIIDEADLFPSLNLIYSLNDNTNLRLSYAKSTARPSFKEASVAQIFDPISNITFNGNIDLKTTYVDNFDLRYEIFSEDAGLLALSGFYKSFDNPIELTIFGLEAINDVIPRNIGDAKVYGVELEFRRNLGFIYENLNSLSFNTNISVIESEQTMNEAEYEGRLSAARDGEEIDDKRQLQGQSPYLINAGLSYSKNGIQSGIYYNVQGETLQIVGIGQVSDVYTDPFHSLNFNFSKSFGEKENRTITLKVDNILNDEIRSNYQSYNAEDQIFSNYSPGVEFSLSYAIKF</sequence>
<dbReference type="Pfam" id="PF00593">
    <property type="entry name" value="TonB_dep_Rec_b-barrel"/>
    <property type="match status" value="1"/>
</dbReference>
<dbReference type="STRING" id="1249933.SAMN04489797_1872"/>
<dbReference type="RefSeq" id="WP_092446435.1">
    <property type="nucleotide sequence ID" value="NZ_LT629774.1"/>
</dbReference>
<keyword evidence="3 8" id="KW-1134">Transmembrane beta strand</keyword>
<evidence type="ECO:0000256" key="6">
    <source>
        <dbReference type="ARBA" id="ARBA00023136"/>
    </source>
</evidence>
<dbReference type="SUPFAM" id="SSF56935">
    <property type="entry name" value="Porins"/>
    <property type="match status" value="1"/>
</dbReference>
<name>A0A1H1T787_9FLAO</name>
<keyword evidence="7 8" id="KW-0998">Cell outer membrane</keyword>
<evidence type="ECO:0000256" key="8">
    <source>
        <dbReference type="PROSITE-ProRule" id="PRU01360"/>
    </source>
</evidence>
<proteinExistence type="inferred from homology"/>
<comment type="similarity">
    <text evidence="8 9">Belongs to the TonB-dependent receptor family.</text>
</comment>
<organism evidence="13 14">
    <name type="scientific">Winogradskyella sediminis</name>
    <dbReference type="NCBI Taxonomy" id="1382466"/>
    <lineage>
        <taxon>Bacteria</taxon>
        <taxon>Pseudomonadati</taxon>
        <taxon>Bacteroidota</taxon>
        <taxon>Flavobacteriia</taxon>
        <taxon>Flavobacteriales</taxon>
        <taxon>Flavobacteriaceae</taxon>
        <taxon>Winogradskyella</taxon>
    </lineage>
</organism>
<dbReference type="InterPro" id="IPR039426">
    <property type="entry name" value="TonB-dep_rcpt-like"/>
</dbReference>
<dbReference type="PANTHER" id="PTHR40980:SF5">
    <property type="entry name" value="TONB-DEPENDENT RECEPTOR"/>
    <property type="match status" value="1"/>
</dbReference>
<keyword evidence="14" id="KW-1185">Reference proteome</keyword>
<feature type="chain" id="PRO_5009260785" evidence="10">
    <location>
        <begin position="22"/>
        <end position="933"/>
    </location>
</feature>
<feature type="domain" description="TonB-dependent receptor-like beta-barrel" evidence="11">
    <location>
        <begin position="514"/>
        <end position="897"/>
    </location>
</feature>
<evidence type="ECO:0000256" key="5">
    <source>
        <dbReference type="ARBA" id="ARBA00023077"/>
    </source>
</evidence>
<comment type="subcellular location">
    <subcellularLocation>
        <location evidence="1 8">Cell outer membrane</location>
        <topology evidence="1 8">Multi-pass membrane protein</topology>
    </subcellularLocation>
</comment>
<dbReference type="InterPro" id="IPR037066">
    <property type="entry name" value="Plug_dom_sf"/>
</dbReference>
<keyword evidence="2 8" id="KW-0813">Transport</keyword>
<keyword evidence="5 9" id="KW-0798">TonB box</keyword>
<dbReference type="PANTHER" id="PTHR40980">
    <property type="entry name" value="PLUG DOMAIN-CONTAINING PROTEIN"/>
    <property type="match status" value="1"/>
</dbReference>
<dbReference type="EMBL" id="LT629774">
    <property type="protein sequence ID" value="SDS56021.1"/>
    <property type="molecule type" value="Genomic_DNA"/>
</dbReference>
<dbReference type="PROSITE" id="PS52016">
    <property type="entry name" value="TONB_DEPENDENT_REC_3"/>
    <property type="match status" value="1"/>
</dbReference>
<dbReference type="InterPro" id="IPR036942">
    <property type="entry name" value="Beta-barrel_TonB_sf"/>
</dbReference>